<reference evidence="4 5" key="1">
    <citation type="submission" date="2016-09" db="EMBL/GenBank/DDBJ databases">
        <title>Genomic analysis reveals versatility of anaerobic energy metabolism of Geosporobacter ferrireducens IRF9 of phylum Firmicutes.</title>
        <authorList>
            <person name="Kim S.-J."/>
        </authorList>
    </citation>
    <scope>NUCLEOTIDE SEQUENCE [LARGE SCALE GENOMIC DNA]</scope>
    <source>
        <strain evidence="4 5">IRF9</strain>
    </source>
</reference>
<dbReference type="Gene3D" id="3.60.21.10">
    <property type="match status" value="1"/>
</dbReference>
<dbReference type="GO" id="GO:0046872">
    <property type="term" value="F:metal ion binding"/>
    <property type="evidence" value="ECO:0007669"/>
    <property type="project" value="UniProtKB-KW"/>
</dbReference>
<dbReference type="GO" id="GO:0009245">
    <property type="term" value="P:lipid A biosynthetic process"/>
    <property type="evidence" value="ECO:0007669"/>
    <property type="project" value="TreeGrafter"/>
</dbReference>
<dbReference type="PANTHER" id="PTHR31302">
    <property type="entry name" value="TRANSMEMBRANE PROTEIN WITH METALLOPHOSPHOESTERASE DOMAIN-RELATED"/>
    <property type="match status" value="1"/>
</dbReference>
<keyword evidence="5" id="KW-1185">Reference proteome</keyword>
<dbReference type="PANTHER" id="PTHR31302:SF31">
    <property type="entry name" value="PHOSPHODIESTERASE YAEI"/>
    <property type="match status" value="1"/>
</dbReference>
<evidence type="ECO:0000256" key="2">
    <source>
        <dbReference type="ARBA" id="ARBA00022801"/>
    </source>
</evidence>
<dbReference type="GO" id="GO:0008758">
    <property type="term" value="F:UDP-2,3-diacylglucosamine hydrolase activity"/>
    <property type="evidence" value="ECO:0007669"/>
    <property type="project" value="TreeGrafter"/>
</dbReference>
<proteinExistence type="predicted"/>
<dbReference type="RefSeq" id="WP_069979513.1">
    <property type="nucleotide sequence ID" value="NZ_CP017269.1"/>
</dbReference>
<accession>A0A1D8GKY1</accession>
<evidence type="ECO:0000259" key="3">
    <source>
        <dbReference type="Pfam" id="PF00149"/>
    </source>
</evidence>
<dbReference type="Pfam" id="PF00149">
    <property type="entry name" value="Metallophos"/>
    <property type="match status" value="1"/>
</dbReference>
<organism evidence="4 5">
    <name type="scientific">Geosporobacter ferrireducens</name>
    <dbReference type="NCBI Taxonomy" id="1424294"/>
    <lineage>
        <taxon>Bacteria</taxon>
        <taxon>Bacillati</taxon>
        <taxon>Bacillota</taxon>
        <taxon>Clostridia</taxon>
        <taxon>Peptostreptococcales</taxon>
        <taxon>Thermotaleaceae</taxon>
        <taxon>Geosporobacter</taxon>
    </lineage>
</organism>
<feature type="domain" description="Calcineurin-like phosphoesterase" evidence="3">
    <location>
        <begin position="45"/>
        <end position="216"/>
    </location>
</feature>
<dbReference type="Proteomes" id="UP000095743">
    <property type="component" value="Chromosome"/>
</dbReference>
<keyword evidence="1" id="KW-0479">Metal-binding</keyword>
<name>A0A1D8GKY1_9FIRM</name>
<protein>
    <submittedName>
        <fullName evidence="4">Phosphoesterase</fullName>
    </submittedName>
</protein>
<dbReference type="InterPro" id="IPR004843">
    <property type="entry name" value="Calcineurin-like_PHP"/>
</dbReference>
<evidence type="ECO:0000313" key="4">
    <source>
        <dbReference type="EMBL" id="AOT71552.1"/>
    </source>
</evidence>
<dbReference type="KEGG" id="gfe:Gferi_19650"/>
<dbReference type="EMBL" id="CP017269">
    <property type="protein sequence ID" value="AOT71552.1"/>
    <property type="molecule type" value="Genomic_DNA"/>
</dbReference>
<dbReference type="STRING" id="1424294.Gferi_19650"/>
<keyword evidence="2" id="KW-0378">Hydrolase</keyword>
<dbReference type="CDD" id="cd07385">
    <property type="entry name" value="MPP_YkuE_C"/>
    <property type="match status" value="1"/>
</dbReference>
<sequence>MKKKIKILVLLIAALAGFLYLQNNWIGVSKWELTFDKLPENFDGFKVIHLSDLHSKFFGKNQQQLVTIIKKSEPDIIVITGDLVDRKHYDEQAALSLVHQAVKIAPVYFVMGNHEWWSGRFVNLEKQLVEAGVHVLRNNWQTIERDGQKIFVCGIDDPAAAGSQYDENGFIEEKLQETLTKISKDSFRLLLSHRPEKMPLYTQYEVDLVLSGHAHGGQFRIPFVGGIVAPDQGFFPQYTSGVYRDRDTTMVVSRGLGNSIIPQRIFNRPEVIDIVLNWGD</sequence>
<gene>
    <name evidence="4" type="ORF">Gferi_19650</name>
</gene>
<dbReference type="OrthoDB" id="9780884at2"/>
<evidence type="ECO:0000313" key="5">
    <source>
        <dbReference type="Proteomes" id="UP000095743"/>
    </source>
</evidence>
<dbReference type="AlphaFoldDB" id="A0A1D8GKY1"/>
<dbReference type="InterPro" id="IPR029052">
    <property type="entry name" value="Metallo-depent_PP-like"/>
</dbReference>
<evidence type="ECO:0000256" key="1">
    <source>
        <dbReference type="ARBA" id="ARBA00022723"/>
    </source>
</evidence>
<dbReference type="InterPro" id="IPR051158">
    <property type="entry name" value="Metallophosphoesterase_sf"/>
</dbReference>
<dbReference type="GO" id="GO:0016020">
    <property type="term" value="C:membrane"/>
    <property type="evidence" value="ECO:0007669"/>
    <property type="project" value="GOC"/>
</dbReference>
<dbReference type="SUPFAM" id="SSF56300">
    <property type="entry name" value="Metallo-dependent phosphatases"/>
    <property type="match status" value="1"/>
</dbReference>